<dbReference type="AlphaFoldDB" id="A0A4Y3NHE8"/>
<evidence type="ECO:0000259" key="8">
    <source>
        <dbReference type="Pfam" id="PF09335"/>
    </source>
</evidence>
<keyword evidence="4 7" id="KW-0812">Transmembrane</keyword>
<gene>
    <name evidence="9" type="ORF">AAU01_39170</name>
</gene>
<keyword evidence="6 7" id="KW-0472">Membrane</keyword>
<evidence type="ECO:0000313" key="10">
    <source>
        <dbReference type="Proteomes" id="UP000317715"/>
    </source>
</evidence>
<feature type="transmembrane region" description="Helical" evidence="7">
    <location>
        <begin position="94"/>
        <end position="117"/>
    </location>
</feature>
<evidence type="ECO:0000313" key="9">
    <source>
        <dbReference type="EMBL" id="GEB21162.1"/>
    </source>
</evidence>
<feature type="transmembrane region" description="Helical" evidence="7">
    <location>
        <begin position="62"/>
        <end position="82"/>
    </location>
</feature>
<evidence type="ECO:0000256" key="7">
    <source>
        <dbReference type="RuleBase" id="RU367016"/>
    </source>
</evidence>
<dbReference type="EMBL" id="BJMD01000038">
    <property type="protein sequence ID" value="GEB21162.1"/>
    <property type="molecule type" value="Genomic_DNA"/>
</dbReference>
<comment type="caution">
    <text evidence="9">The sequence shown here is derived from an EMBL/GenBank/DDBJ whole genome shotgun (WGS) entry which is preliminary data.</text>
</comment>
<proteinExistence type="inferred from homology"/>
<accession>A0A4Y3NHE8</accession>
<evidence type="ECO:0000256" key="2">
    <source>
        <dbReference type="ARBA" id="ARBA00010792"/>
    </source>
</evidence>
<keyword evidence="3 7" id="KW-1003">Cell membrane</keyword>
<dbReference type="GeneID" id="97301182"/>
<keyword evidence="5 7" id="KW-1133">Transmembrane helix</keyword>
<dbReference type="InterPro" id="IPR032816">
    <property type="entry name" value="VTT_dom"/>
</dbReference>
<dbReference type="PANTHER" id="PTHR30353">
    <property type="entry name" value="INNER MEMBRANE PROTEIN DEDA-RELATED"/>
    <property type="match status" value="1"/>
</dbReference>
<dbReference type="Pfam" id="PF09335">
    <property type="entry name" value="VTT_dom"/>
    <property type="match status" value="1"/>
</dbReference>
<sequence length="162" mass="17122">MDQIMSLPFGVALAALFAIVMIRVNVTYWIGRGAVAGLAHTRFGNSLERPKAARAQALIQRWGPYAVVLSFLTIGLQTAINLAAGAARMPLRRYLPAAVAGSLMWALLYATIGLAALEAWLAVTAASPVGAAVGVAALAGIVLWVVVFRRRRARAKSPDTVV</sequence>
<comment type="subcellular location">
    <subcellularLocation>
        <location evidence="1 7">Cell membrane</location>
        <topology evidence="1 7">Multi-pass membrane protein</topology>
    </subcellularLocation>
</comment>
<name>A0A4Y3NHE8_PAEAU</name>
<feature type="transmembrane region" description="Helical" evidence="7">
    <location>
        <begin position="7"/>
        <end position="30"/>
    </location>
</feature>
<organism evidence="9 10">
    <name type="scientific">Paenarthrobacter aurescens</name>
    <name type="common">Arthrobacter aurescens</name>
    <dbReference type="NCBI Taxonomy" id="43663"/>
    <lineage>
        <taxon>Bacteria</taxon>
        <taxon>Bacillati</taxon>
        <taxon>Actinomycetota</taxon>
        <taxon>Actinomycetes</taxon>
        <taxon>Micrococcales</taxon>
        <taxon>Micrococcaceae</taxon>
        <taxon>Paenarthrobacter</taxon>
    </lineage>
</organism>
<keyword evidence="10" id="KW-1185">Reference proteome</keyword>
<feature type="transmembrane region" description="Helical" evidence="7">
    <location>
        <begin position="129"/>
        <end position="148"/>
    </location>
</feature>
<feature type="domain" description="VTT" evidence="8">
    <location>
        <begin position="10"/>
        <end position="113"/>
    </location>
</feature>
<comment type="similarity">
    <text evidence="2 7">Belongs to the DedA family.</text>
</comment>
<evidence type="ECO:0000256" key="3">
    <source>
        <dbReference type="ARBA" id="ARBA00022475"/>
    </source>
</evidence>
<reference evidence="9 10" key="1">
    <citation type="submission" date="2019-06" db="EMBL/GenBank/DDBJ databases">
        <title>Whole genome shotgun sequence of Paenarthrobacter aurescens NBRC 12136.</title>
        <authorList>
            <person name="Hosoyama A."/>
            <person name="Uohara A."/>
            <person name="Ohji S."/>
            <person name="Ichikawa N."/>
        </authorList>
    </citation>
    <scope>NUCLEOTIDE SEQUENCE [LARGE SCALE GENOMIC DNA]</scope>
    <source>
        <strain evidence="9 10">NBRC 12136</strain>
    </source>
</reference>
<evidence type="ECO:0000256" key="5">
    <source>
        <dbReference type="ARBA" id="ARBA00022989"/>
    </source>
</evidence>
<protein>
    <recommendedName>
        <fullName evidence="8">VTT domain-containing protein</fullName>
    </recommendedName>
</protein>
<dbReference type="RefSeq" id="WP_141286547.1">
    <property type="nucleotide sequence ID" value="NZ_BAAAWK010000001.1"/>
</dbReference>
<dbReference type="GO" id="GO:0005886">
    <property type="term" value="C:plasma membrane"/>
    <property type="evidence" value="ECO:0007669"/>
    <property type="project" value="UniProtKB-SubCell"/>
</dbReference>
<dbReference type="Proteomes" id="UP000317715">
    <property type="component" value="Unassembled WGS sequence"/>
</dbReference>
<evidence type="ECO:0000256" key="1">
    <source>
        <dbReference type="ARBA" id="ARBA00004651"/>
    </source>
</evidence>
<dbReference type="PANTHER" id="PTHR30353:SF0">
    <property type="entry name" value="TRANSMEMBRANE PROTEIN"/>
    <property type="match status" value="1"/>
</dbReference>
<dbReference type="InterPro" id="IPR032818">
    <property type="entry name" value="DedA-like"/>
</dbReference>
<evidence type="ECO:0000256" key="4">
    <source>
        <dbReference type="ARBA" id="ARBA00022692"/>
    </source>
</evidence>
<evidence type="ECO:0000256" key="6">
    <source>
        <dbReference type="ARBA" id="ARBA00023136"/>
    </source>
</evidence>
<dbReference type="OrthoDB" id="3426404at2"/>